<dbReference type="AlphaFoldDB" id="A0A176Z0A2"/>
<gene>
    <name evidence="1" type="ORF">AYJ54_06440</name>
</gene>
<sequence length="88" mass="9102">MQAMNESMWADQDFGSGGPVFVASAHAVLAAGKDGILYTGNVEALGDTQVGDLAAGHFAANYAKLRMPPILYTYFDPAVPPAPASPCS</sequence>
<accession>A0A176Z0A2</accession>
<dbReference type="RefSeq" id="WP_161491839.1">
    <property type="nucleotide sequence ID" value="NZ_LUUB01000040.1"/>
</dbReference>
<comment type="caution">
    <text evidence="1">The sequence shown here is derived from an EMBL/GenBank/DDBJ whole genome shotgun (WGS) entry which is preliminary data.</text>
</comment>
<evidence type="ECO:0000313" key="2">
    <source>
        <dbReference type="Proteomes" id="UP000076959"/>
    </source>
</evidence>
<dbReference type="EMBL" id="LUUB01000040">
    <property type="protein sequence ID" value="OAF12458.1"/>
    <property type="molecule type" value="Genomic_DNA"/>
</dbReference>
<evidence type="ECO:0000313" key="1">
    <source>
        <dbReference type="EMBL" id="OAF12458.1"/>
    </source>
</evidence>
<proteinExistence type="predicted"/>
<organism evidence="1 2">
    <name type="scientific">Bradyrhizobium centrolobii</name>
    <dbReference type="NCBI Taxonomy" id="1505087"/>
    <lineage>
        <taxon>Bacteria</taxon>
        <taxon>Pseudomonadati</taxon>
        <taxon>Pseudomonadota</taxon>
        <taxon>Alphaproteobacteria</taxon>
        <taxon>Hyphomicrobiales</taxon>
        <taxon>Nitrobacteraceae</taxon>
        <taxon>Bradyrhizobium</taxon>
    </lineage>
</organism>
<protein>
    <submittedName>
        <fullName evidence="1">Uncharacterized protein</fullName>
    </submittedName>
</protein>
<keyword evidence="2" id="KW-1185">Reference proteome</keyword>
<name>A0A176Z0A2_9BRAD</name>
<reference evidence="1 2" key="1">
    <citation type="submission" date="2016-03" db="EMBL/GenBank/DDBJ databases">
        <title>Draft Genome Sequence of the Strain BR 10245 (Bradyrhizobium sp.) isolated from nodules of Centrolobium paraense.</title>
        <authorList>
            <person name="Simoes-Araujo J.L.Sr."/>
            <person name="Barauna A.C."/>
            <person name="Silva K."/>
            <person name="Zilli J.E."/>
        </authorList>
    </citation>
    <scope>NUCLEOTIDE SEQUENCE [LARGE SCALE GENOMIC DNA]</scope>
    <source>
        <strain evidence="1 2">BR 10245</strain>
    </source>
</reference>
<dbReference type="STRING" id="1505087.AYJ54_06440"/>
<dbReference type="Proteomes" id="UP000076959">
    <property type="component" value="Unassembled WGS sequence"/>
</dbReference>